<gene>
    <name evidence="3" type="ORF">BKG82_10380</name>
</gene>
<reference evidence="3 4" key="1">
    <citation type="submission" date="2016-10" db="EMBL/GenBank/DDBJ databases">
        <title>Evaluation of Human, Veterinary and Environmental Mycobacterium chelonae Isolates by Core Genome Phylogenomic Analysis, Targeted Gene Comparison, and Anti-microbial Susceptibility Patterns: A Tale of Mistaken Identities.</title>
        <authorList>
            <person name="Fogelson S.B."/>
            <person name="Camus A.C."/>
            <person name="Lorenz W."/>
            <person name="Vasireddy R."/>
            <person name="Vasireddy S."/>
            <person name="Smith T."/>
            <person name="Brown-Elliott B.A."/>
            <person name="Wallace R.J.Jr."/>
            <person name="Hasan N.A."/>
            <person name="Reischl U."/>
            <person name="Sanchez S."/>
        </authorList>
    </citation>
    <scope>NUCLEOTIDE SEQUENCE [LARGE SCALE GENOMIC DNA]</scope>
    <source>
        <strain evidence="3 4">15515</strain>
    </source>
</reference>
<feature type="region of interest" description="Disordered" evidence="1">
    <location>
        <begin position="86"/>
        <end position="127"/>
    </location>
</feature>
<dbReference type="AlphaFoldDB" id="A0A1S1LL29"/>
<protein>
    <recommendedName>
        <fullName evidence="2">Tox-REase-7 domain-containing protein</fullName>
    </recommendedName>
</protein>
<comment type="caution">
    <text evidence="3">The sequence shown here is derived from an EMBL/GenBank/DDBJ whole genome shotgun (WGS) entry which is preliminary data.</text>
</comment>
<accession>A0A1S1LL29</accession>
<name>A0A1S1LL29_MYCCH</name>
<proteinExistence type="predicted"/>
<dbReference type="RefSeq" id="WP_057970134.1">
    <property type="nucleotide sequence ID" value="NZ_MLII01000030.1"/>
</dbReference>
<feature type="compositionally biased region" description="Polar residues" evidence="1">
    <location>
        <begin position="118"/>
        <end position="127"/>
    </location>
</feature>
<dbReference type="EMBL" id="MLIQ01000013">
    <property type="protein sequence ID" value="OHU58022.1"/>
    <property type="molecule type" value="Genomic_DNA"/>
</dbReference>
<feature type="domain" description="Tox-REase-7" evidence="2">
    <location>
        <begin position="338"/>
        <end position="425"/>
    </location>
</feature>
<sequence>MTKADPEWFYSVATKLAEAATSFEARFTALDQKLNVSRSAGGYATGGPRWSSSYDQSASDVFEVGSLGVMAATVLAKLVHEAGLNEARAENESSPTGPQERTPPPPSGSKINHAMHPSQLSVGGNNSKPDHWSLIADYVKKEWADCDESRIRAAGSAFSSFGTDSQKQATDLWNACTAIFTEDRQKGYPEINEMVTEIANVCGALKGEVASDLGVACEAVGSKADEMKKLGQQSLTILHYIILSYEVDKVLARRLPFGDRIRKGIDRLIEFNKREYAKANDKLMESINQKVDQAAESNEGINNLATTDAKFLSNLLDRIPRQTDPIRNRTKEENEAAGDEGERRAGIDPRGRKREVRVIVDTGSGPVAREVVPDRIDDVNRQVIEVKNTNEIRPDRVQILAEAEWARQNGYTMTLVVDHRTAINDPKIQEMVNNGQIQVVRKELDDAYF</sequence>
<evidence type="ECO:0000259" key="2">
    <source>
        <dbReference type="Pfam" id="PF15649"/>
    </source>
</evidence>
<evidence type="ECO:0000313" key="4">
    <source>
        <dbReference type="Proteomes" id="UP000180043"/>
    </source>
</evidence>
<evidence type="ECO:0000256" key="1">
    <source>
        <dbReference type="SAM" id="MobiDB-lite"/>
    </source>
</evidence>
<feature type="region of interest" description="Disordered" evidence="1">
    <location>
        <begin position="322"/>
        <end position="350"/>
    </location>
</feature>
<organism evidence="3 4">
    <name type="scientific">Mycobacteroides chelonae</name>
    <name type="common">Mycobacterium chelonae</name>
    <dbReference type="NCBI Taxonomy" id="1774"/>
    <lineage>
        <taxon>Bacteria</taxon>
        <taxon>Bacillati</taxon>
        <taxon>Actinomycetota</taxon>
        <taxon>Actinomycetes</taxon>
        <taxon>Mycobacteriales</taxon>
        <taxon>Mycobacteriaceae</taxon>
        <taxon>Mycobacteroides</taxon>
    </lineage>
</organism>
<evidence type="ECO:0000313" key="3">
    <source>
        <dbReference type="EMBL" id="OHU58022.1"/>
    </source>
</evidence>
<dbReference type="Proteomes" id="UP000180043">
    <property type="component" value="Unassembled WGS sequence"/>
</dbReference>
<dbReference type="Pfam" id="PF15649">
    <property type="entry name" value="Tox-REase-7"/>
    <property type="match status" value="1"/>
</dbReference>
<dbReference type="InterPro" id="IPR028903">
    <property type="entry name" value="Tox-REase-7_dom"/>
</dbReference>